<dbReference type="Proteomes" id="UP000010467">
    <property type="component" value="Plasmid pDEIPE01"/>
</dbReference>
<reference evidence="4" key="1">
    <citation type="submission" date="2012-03" db="EMBL/GenBank/DDBJ databases">
        <title>Complete sequence of plasmid 1 of Deinococcus peraridilitoris DSM 19664.</title>
        <authorList>
            <person name="Lucas S."/>
            <person name="Copeland A."/>
            <person name="Lapidus A."/>
            <person name="Glavina del Rio T."/>
            <person name="Dalin E."/>
            <person name="Tice H."/>
            <person name="Bruce D."/>
            <person name="Goodwin L."/>
            <person name="Pitluck S."/>
            <person name="Peters L."/>
            <person name="Mikhailova N."/>
            <person name="Lu M."/>
            <person name="Kyrpides N."/>
            <person name="Mavromatis K."/>
            <person name="Ivanova N."/>
            <person name="Brettin T."/>
            <person name="Detter J.C."/>
            <person name="Han C."/>
            <person name="Larimer F."/>
            <person name="Land M."/>
            <person name="Hauser L."/>
            <person name="Markowitz V."/>
            <person name="Cheng J.-F."/>
            <person name="Hugenholtz P."/>
            <person name="Woyke T."/>
            <person name="Wu D."/>
            <person name="Pukall R."/>
            <person name="Steenblock K."/>
            <person name="Brambilla E."/>
            <person name="Klenk H.-P."/>
            <person name="Eisen J.A."/>
        </authorList>
    </citation>
    <scope>NUCLEOTIDE SEQUENCE [LARGE SCALE GENOMIC DNA]</scope>
    <source>
        <strain evidence="4">DSM 19664 / LMG 22246 / CIP 109416 / KR-200</strain>
        <plasmid evidence="4">Plasmid pDEIPE01</plasmid>
    </source>
</reference>
<dbReference type="GO" id="GO:0019684">
    <property type="term" value="P:photosynthesis, light reaction"/>
    <property type="evidence" value="ECO:0007669"/>
    <property type="project" value="InterPro"/>
</dbReference>
<dbReference type="Gene3D" id="3.90.50.10">
    <property type="entry name" value="Photosynthetic Reaction Center, subunit H, domain 2"/>
    <property type="match status" value="1"/>
</dbReference>
<dbReference type="InterPro" id="IPR007055">
    <property type="entry name" value="BON_dom"/>
</dbReference>
<dbReference type="KEGG" id="dpd:Deipe_4192"/>
<dbReference type="PROSITE" id="PS50914">
    <property type="entry name" value="BON"/>
    <property type="match status" value="1"/>
</dbReference>
<dbReference type="Gene3D" id="3.30.1340.30">
    <property type="match status" value="1"/>
</dbReference>
<gene>
    <name evidence="3" type="ordered locus">Deipe_4192</name>
</gene>
<sequence>MNDRDHPGAPHEARLVPIHSMYGKGPRHGARSDESIQEDVNEALTDDPTVDARDIEVEVQAREVTLHGRVDDRQQKRRAEDVALHVRGVHDVHNRLRVNGSSAAHGAQADGRTGGPPLLVKLMDSGMTIADPQQDIRGRTVLDEHGNNLGHVEHLLIDTQERRVRLLDVRAGGFLGLGEKRFLIPVEAVVSIEGDRVQLNQSRERVVQSPEYTPQLAEQPQHVGYYEPYYGYYGYTPYWGPAVGMGPFPYR</sequence>
<keyword evidence="3" id="KW-0449">Lipoprotein</keyword>
<dbReference type="AlphaFoldDB" id="L0A6U1"/>
<evidence type="ECO:0000313" key="3">
    <source>
        <dbReference type="EMBL" id="AFZ69556.1"/>
    </source>
</evidence>
<dbReference type="InterPro" id="IPR027275">
    <property type="entry name" value="PRC-brl_dom"/>
</dbReference>
<feature type="region of interest" description="Disordered" evidence="1">
    <location>
        <begin position="1"/>
        <end position="38"/>
    </location>
</feature>
<protein>
    <submittedName>
        <fullName evidence="3">Putative periplasmic or secreted lipoprotein</fullName>
    </submittedName>
</protein>
<dbReference type="HOGENOM" id="CLU_1105722_0_0_0"/>
<dbReference type="OrthoDB" id="286778at2"/>
<dbReference type="Pfam" id="PF04972">
    <property type="entry name" value="BON"/>
    <property type="match status" value="1"/>
</dbReference>
<evidence type="ECO:0000259" key="2">
    <source>
        <dbReference type="PROSITE" id="PS50914"/>
    </source>
</evidence>
<dbReference type="PATRIC" id="fig|937777.3.peg.4221"/>
<feature type="compositionally biased region" description="Basic and acidic residues" evidence="1">
    <location>
        <begin position="1"/>
        <end position="14"/>
    </location>
</feature>
<feature type="domain" description="BON" evidence="2">
    <location>
        <begin position="32"/>
        <end position="100"/>
    </location>
</feature>
<keyword evidence="3" id="KW-0614">Plasmid</keyword>
<evidence type="ECO:0000313" key="4">
    <source>
        <dbReference type="Proteomes" id="UP000010467"/>
    </source>
</evidence>
<dbReference type="InterPro" id="IPR014747">
    <property type="entry name" value="Bac_photo_RC_H_C"/>
</dbReference>
<proteinExistence type="predicted"/>
<dbReference type="SMART" id="SM00749">
    <property type="entry name" value="BON"/>
    <property type="match status" value="1"/>
</dbReference>
<organism evidence="3 4">
    <name type="scientific">Deinococcus peraridilitoris (strain DSM 19664 / LMG 22246 / CIP 109416 / KR-200)</name>
    <dbReference type="NCBI Taxonomy" id="937777"/>
    <lineage>
        <taxon>Bacteria</taxon>
        <taxon>Thermotogati</taxon>
        <taxon>Deinococcota</taxon>
        <taxon>Deinococci</taxon>
        <taxon>Deinococcales</taxon>
        <taxon>Deinococcaceae</taxon>
        <taxon>Deinococcus</taxon>
    </lineage>
</organism>
<dbReference type="Pfam" id="PF05239">
    <property type="entry name" value="PRC"/>
    <property type="match status" value="1"/>
</dbReference>
<dbReference type="PANTHER" id="PTHR34606">
    <property type="entry name" value="BON DOMAIN-CONTAINING PROTEIN"/>
    <property type="match status" value="1"/>
</dbReference>
<geneLocation type="plasmid" evidence="3 4">
    <name>pDEIPE01</name>
</geneLocation>
<dbReference type="GO" id="GO:0030077">
    <property type="term" value="C:plasma membrane light-harvesting complex"/>
    <property type="evidence" value="ECO:0007669"/>
    <property type="project" value="InterPro"/>
</dbReference>
<dbReference type="PANTHER" id="PTHR34606:SF15">
    <property type="entry name" value="BON DOMAIN-CONTAINING PROTEIN"/>
    <property type="match status" value="1"/>
</dbReference>
<evidence type="ECO:0000256" key="1">
    <source>
        <dbReference type="SAM" id="MobiDB-lite"/>
    </source>
</evidence>
<dbReference type="InterPro" id="IPR051686">
    <property type="entry name" value="Lipoprotein_DolP"/>
</dbReference>
<keyword evidence="4" id="KW-1185">Reference proteome</keyword>
<accession>L0A6U1</accession>
<dbReference type="EMBL" id="CP003383">
    <property type="protein sequence ID" value="AFZ69556.1"/>
    <property type="molecule type" value="Genomic_DNA"/>
</dbReference>
<dbReference type="InterPro" id="IPR011033">
    <property type="entry name" value="PRC_barrel-like_sf"/>
</dbReference>
<name>L0A6U1_DEIPD</name>
<dbReference type="SUPFAM" id="SSF50346">
    <property type="entry name" value="PRC-barrel domain"/>
    <property type="match status" value="1"/>
</dbReference>
<dbReference type="InterPro" id="IPR014004">
    <property type="entry name" value="Transpt-assoc_nodulatn_dom_bac"/>
</dbReference>
<dbReference type="RefSeq" id="WP_015231457.1">
    <property type="nucleotide sequence ID" value="NC_019789.1"/>
</dbReference>